<keyword evidence="1" id="KW-1133">Transmembrane helix</keyword>
<dbReference type="PANTHER" id="PTHR42698">
    <property type="entry name" value="GTPASE ERA"/>
    <property type="match status" value="1"/>
</dbReference>
<dbReference type="Proteomes" id="UP000199611">
    <property type="component" value="Unassembled WGS sequence"/>
</dbReference>
<name>A0A1I4QVG7_9BACT</name>
<proteinExistence type="predicted"/>
<dbReference type="GO" id="GO:0043024">
    <property type="term" value="F:ribosomal small subunit binding"/>
    <property type="evidence" value="ECO:0007669"/>
    <property type="project" value="TreeGrafter"/>
</dbReference>
<dbReference type="InterPro" id="IPR005662">
    <property type="entry name" value="GTPase_Era-like"/>
</dbReference>
<dbReference type="GO" id="GO:0019843">
    <property type="term" value="F:rRNA binding"/>
    <property type="evidence" value="ECO:0007669"/>
    <property type="project" value="TreeGrafter"/>
</dbReference>
<feature type="domain" description="AAA+ ATPase" evidence="2">
    <location>
        <begin position="51"/>
        <end position="347"/>
    </location>
</feature>
<sequence length="556" mass="63958">MGARLDLEKDIEKAERLLEGLPSWALDERERSELERGLQRVKGDLEKLSEQGLVIGILGGTGVGKSTVMNALAGEEISRVSHRRPYTDRVIIYHHLNTPFPKGFPPGDVPSVVFSHEAQGAERLILCDLPDFDSIREEHRDRVLSFLRNLDILVWITSPEKYADQAFYDFLKEAVRYKSPENYFFILNKVDLIASEDYRSIDAAVKTFEKYLSERGIPRPVIFAVSALEAFESREFSPWNQWELFRREVLRERELKEVREIKKANIHQEMSYLIEKLELGKKQIERVALVIDEMNGLVEELHDESREKFTKVILQWLALCVAPQVREIMEAQPNLIGPARLVHGVISLMGGKRKTGDLKNCDEEIISTLSPVFRRIENRMMAFAVSRGIPPSVMAALEDLWSEKNLAEMFGQSMNFWKESSIRTDSLKMGSLFFRLYQRFVYLGLLLLFVASVGEIWAVQDTGITGRIMTLLVNFFSKMFSLDGLGAVLVFIIFELMAGAYFCSRYRKSLQARVEKFIEALSEDAAALCDEFFLAIRKMIENKRREIFPTSERDPR</sequence>
<evidence type="ECO:0000256" key="1">
    <source>
        <dbReference type="SAM" id="Phobius"/>
    </source>
</evidence>
<gene>
    <name evidence="3" type="ORF">SAMN05660836_00230</name>
</gene>
<reference evidence="3 4" key="1">
    <citation type="submission" date="2016-10" db="EMBL/GenBank/DDBJ databases">
        <authorList>
            <person name="de Groot N.N."/>
        </authorList>
    </citation>
    <scope>NUCLEOTIDE SEQUENCE [LARGE SCALE GENOMIC DNA]</scope>
    <source>
        <strain evidence="3 4">DSM 9990</strain>
    </source>
</reference>
<dbReference type="SMART" id="SM00382">
    <property type="entry name" value="AAA"/>
    <property type="match status" value="1"/>
</dbReference>
<dbReference type="InterPro" id="IPR003593">
    <property type="entry name" value="AAA+_ATPase"/>
</dbReference>
<organism evidence="3 4">
    <name type="scientific">Thermodesulforhabdus norvegica</name>
    <dbReference type="NCBI Taxonomy" id="39841"/>
    <lineage>
        <taxon>Bacteria</taxon>
        <taxon>Pseudomonadati</taxon>
        <taxon>Thermodesulfobacteriota</taxon>
        <taxon>Syntrophobacteria</taxon>
        <taxon>Syntrophobacterales</taxon>
        <taxon>Thermodesulforhabdaceae</taxon>
        <taxon>Thermodesulforhabdus</taxon>
    </lineage>
</organism>
<evidence type="ECO:0000259" key="2">
    <source>
        <dbReference type="SMART" id="SM00382"/>
    </source>
</evidence>
<dbReference type="SUPFAM" id="SSF52540">
    <property type="entry name" value="P-loop containing nucleoside triphosphate hydrolases"/>
    <property type="match status" value="1"/>
</dbReference>
<dbReference type="InterPro" id="IPR027417">
    <property type="entry name" value="P-loop_NTPase"/>
</dbReference>
<evidence type="ECO:0000313" key="3">
    <source>
        <dbReference type="EMBL" id="SFM43700.1"/>
    </source>
</evidence>
<dbReference type="GO" id="GO:0000028">
    <property type="term" value="P:ribosomal small subunit assembly"/>
    <property type="evidence" value="ECO:0007669"/>
    <property type="project" value="TreeGrafter"/>
</dbReference>
<dbReference type="InterPro" id="IPR006073">
    <property type="entry name" value="GTP-bd"/>
</dbReference>
<dbReference type="EMBL" id="FOUU01000001">
    <property type="protein sequence ID" value="SFM43700.1"/>
    <property type="molecule type" value="Genomic_DNA"/>
</dbReference>
<dbReference type="PANTHER" id="PTHR42698:SF1">
    <property type="entry name" value="GTPASE ERA, MITOCHONDRIAL"/>
    <property type="match status" value="1"/>
</dbReference>
<protein>
    <submittedName>
        <fullName evidence="3">50S ribosome-binding GTPase</fullName>
    </submittedName>
</protein>
<keyword evidence="4" id="KW-1185">Reference proteome</keyword>
<dbReference type="Pfam" id="PF01926">
    <property type="entry name" value="MMR_HSR1"/>
    <property type="match status" value="1"/>
</dbReference>
<dbReference type="AlphaFoldDB" id="A0A1I4QVG7"/>
<dbReference type="Gene3D" id="3.40.50.300">
    <property type="entry name" value="P-loop containing nucleotide triphosphate hydrolases"/>
    <property type="match status" value="1"/>
</dbReference>
<keyword evidence="1" id="KW-0812">Transmembrane</keyword>
<feature type="transmembrane region" description="Helical" evidence="1">
    <location>
        <begin position="479"/>
        <end position="503"/>
    </location>
</feature>
<dbReference type="GO" id="GO:0005525">
    <property type="term" value="F:GTP binding"/>
    <property type="evidence" value="ECO:0007669"/>
    <property type="project" value="InterPro"/>
</dbReference>
<dbReference type="GO" id="GO:0005829">
    <property type="term" value="C:cytosol"/>
    <property type="evidence" value="ECO:0007669"/>
    <property type="project" value="TreeGrafter"/>
</dbReference>
<dbReference type="RefSeq" id="WP_177193471.1">
    <property type="nucleotide sequence ID" value="NZ_FOUU01000001.1"/>
</dbReference>
<keyword evidence="1" id="KW-0472">Membrane</keyword>
<accession>A0A1I4QVG7</accession>
<feature type="transmembrane region" description="Helical" evidence="1">
    <location>
        <begin position="440"/>
        <end position="459"/>
    </location>
</feature>
<dbReference type="STRING" id="39841.SAMN05660836_00230"/>
<evidence type="ECO:0000313" key="4">
    <source>
        <dbReference type="Proteomes" id="UP000199611"/>
    </source>
</evidence>